<sequence>MASYSVCISVGGEETLELNGCQTFRFSFGRRSESHIRSSRKAFCRHLYWRRLKGATAEETERWSKAIRDILSTTAFHYNSAKTFMWEMIQEVVAEVEASLERSRRTVLADVNDVFICHGPDTENNVVSVLRGMLASKRITCLNYDIDKGIGIDSCRMDIKLLKVHIILLSESLGSSRLCLDAVVEVMDLEGSKRRVLPVFYDVEPFVVRYQRVGSPLKLRPIQSRRNRGGQATLG</sequence>
<dbReference type="SUPFAM" id="SSF52200">
    <property type="entry name" value="Toll/Interleukin receptor TIR domain"/>
    <property type="match status" value="1"/>
</dbReference>
<dbReference type="AlphaFoldDB" id="A0A8T2T767"/>
<dbReference type="InterPro" id="IPR000157">
    <property type="entry name" value="TIR_dom"/>
</dbReference>
<dbReference type="PANTHER" id="PTHR32009">
    <property type="entry name" value="TMV RESISTANCE PROTEIN N-LIKE"/>
    <property type="match status" value="1"/>
</dbReference>
<keyword evidence="4" id="KW-1185">Reference proteome</keyword>
<gene>
    <name evidence="3" type="ORF">KP509_15G015200</name>
</gene>
<evidence type="ECO:0000256" key="1">
    <source>
        <dbReference type="ARBA" id="ARBA00023027"/>
    </source>
</evidence>
<evidence type="ECO:0000313" key="3">
    <source>
        <dbReference type="EMBL" id="KAH7404203.1"/>
    </source>
</evidence>
<reference evidence="3" key="1">
    <citation type="submission" date="2021-08" db="EMBL/GenBank/DDBJ databases">
        <title>WGS assembly of Ceratopteris richardii.</title>
        <authorList>
            <person name="Marchant D.B."/>
            <person name="Chen G."/>
            <person name="Jenkins J."/>
            <person name="Shu S."/>
            <person name="Leebens-Mack J."/>
            <person name="Grimwood J."/>
            <person name="Schmutz J."/>
            <person name="Soltis P."/>
            <person name="Soltis D."/>
            <person name="Chen Z.-H."/>
        </authorList>
    </citation>
    <scope>NUCLEOTIDE SEQUENCE</scope>
    <source>
        <strain evidence="3">Whitten #5841</strain>
        <tissue evidence="3">Leaf</tissue>
    </source>
</reference>
<dbReference type="InterPro" id="IPR035897">
    <property type="entry name" value="Toll_tir_struct_dom_sf"/>
</dbReference>
<dbReference type="PROSITE" id="PS50104">
    <property type="entry name" value="TIR"/>
    <property type="match status" value="1"/>
</dbReference>
<organism evidence="3 4">
    <name type="scientific">Ceratopteris richardii</name>
    <name type="common">Triangle waterfern</name>
    <dbReference type="NCBI Taxonomy" id="49495"/>
    <lineage>
        <taxon>Eukaryota</taxon>
        <taxon>Viridiplantae</taxon>
        <taxon>Streptophyta</taxon>
        <taxon>Embryophyta</taxon>
        <taxon>Tracheophyta</taxon>
        <taxon>Polypodiopsida</taxon>
        <taxon>Polypodiidae</taxon>
        <taxon>Polypodiales</taxon>
        <taxon>Pteridineae</taxon>
        <taxon>Pteridaceae</taxon>
        <taxon>Parkerioideae</taxon>
        <taxon>Ceratopteris</taxon>
    </lineage>
</organism>
<dbReference type="GO" id="GO:0007165">
    <property type="term" value="P:signal transduction"/>
    <property type="evidence" value="ECO:0007669"/>
    <property type="project" value="InterPro"/>
</dbReference>
<protein>
    <recommendedName>
        <fullName evidence="2">TIR domain-containing protein</fullName>
    </recommendedName>
</protein>
<dbReference type="PANTHER" id="PTHR32009:SF155">
    <property type="entry name" value="DISEASE RESISTANCE PROTEIN (TIR-NBS-LRR CLASS)"/>
    <property type="match status" value="1"/>
</dbReference>
<feature type="domain" description="TIR" evidence="2">
    <location>
        <begin position="110"/>
        <end position="235"/>
    </location>
</feature>
<dbReference type="Gene3D" id="3.40.50.10140">
    <property type="entry name" value="Toll/interleukin-1 receptor homology (TIR) domain"/>
    <property type="match status" value="1"/>
</dbReference>
<keyword evidence="1" id="KW-0520">NAD</keyword>
<accession>A0A8T2T767</accession>
<comment type="caution">
    <text evidence="3">The sequence shown here is derived from an EMBL/GenBank/DDBJ whole genome shotgun (WGS) entry which is preliminary data.</text>
</comment>
<evidence type="ECO:0000313" key="4">
    <source>
        <dbReference type="Proteomes" id="UP000825935"/>
    </source>
</evidence>
<name>A0A8T2T767_CERRI</name>
<dbReference type="Proteomes" id="UP000825935">
    <property type="component" value="Chromosome 15"/>
</dbReference>
<evidence type="ECO:0000259" key="2">
    <source>
        <dbReference type="PROSITE" id="PS50104"/>
    </source>
</evidence>
<proteinExistence type="predicted"/>
<dbReference type="EMBL" id="CM035420">
    <property type="protein sequence ID" value="KAH7404203.1"/>
    <property type="molecule type" value="Genomic_DNA"/>
</dbReference>
<dbReference type="Pfam" id="PF01582">
    <property type="entry name" value="TIR"/>
    <property type="match status" value="1"/>
</dbReference>